<gene>
    <name evidence="2" type="ORF">FM105_00420</name>
</gene>
<dbReference type="GO" id="GO:0010181">
    <property type="term" value="F:FMN binding"/>
    <property type="evidence" value="ECO:0007669"/>
    <property type="project" value="TreeGrafter"/>
</dbReference>
<accession>A0A1X6WTL8</accession>
<evidence type="ECO:0000313" key="2">
    <source>
        <dbReference type="EMBL" id="SLM88475.1"/>
    </source>
</evidence>
<dbReference type="AlphaFoldDB" id="A0A1X6WTL8"/>
<dbReference type="InterPro" id="IPR029039">
    <property type="entry name" value="Flavoprotein-like_sf"/>
</dbReference>
<reference evidence="3" key="1">
    <citation type="submission" date="2017-02" db="EMBL/GenBank/DDBJ databases">
        <authorList>
            <person name="Dridi B."/>
        </authorList>
    </citation>
    <scope>NUCLEOTIDE SEQUENCE [LARGE SCALE GENOMIC DNA]</scope>
    <source>
        <strain evidence="3">B Co 03.10</strain>
    </source>
</reference>
<protein>
    <submittedName>
        <fullName evidence="2">Putative reductase</fullName>
    </submittedName>
</protein>
<organism evidence="2 3">
    <name type="scientific">Brevibacterium yomogidense</name>
    <dbReference type="NCBI Taxonomy" id="946573"/>
    <lineage>
        <taxon>Bacteria</taxon>
        <taxon>Bacillati</taxon>
        <taxon>Actinomycetota</taxon>
        <taxon>Actinomycetes</taxon>
        <taxon>Micrococcales</taxon>
        <taxon>Brevibacteriaceae</taxon>
        <taxon>Brevibacterium</taxon>
    </lineage>
</organism>
<dbReference type="SUPFAM" id="SSF52218">
    <property type="entry name" value="Flavoproteins"/>
    <property type="match status" value="1"/>
</dbReference>
<feature type="domain" description="NADPH-dependent FMN reductase-like" evidence="1">
    <location>
        <begin position="1"/>
        <end position="143"/>
    </location>
</feature>
<proteinExistence type="predicted"/>
<dbReference type="Pfam" id="PF03358">
    <property type="entry name" value="FMN_red"/>
    <property type="match status" value="1"/>
</dbReference>
<evidence type="ECO:0000259" key="1">
    <source>
        <dbReference type="Pfam" id="PF03358"/>
    </source>
</evidence>
<dbReference type="Proteomes" id="UP000196581">
    <property type="component" value="Unassembled WGS sequence"/>
</dbReference>
<dbReference type="PANTHER" id="PTHR30543">
    <property type="entry name" value="CHROMATE REDUCTASE"/>
    <property type="match status" value="1"/>
</dbReference>
<dbReference type="EMBL" id="FWFF01000001">
    <property type="protein sequence ID" value="SLM88475.1"/>
    <property type="molecule type" value="Genomic_DNA"/>
</dbReference>
<dbReference type="GO" id="GO:0016491">
    <property type="term" value="F:oxidoreductase activity"/>
    <property type="evidence" value="ECO:0007669"/>
    <property type="project" value="InterPro"/>
</dbReference>
<dbReference type="GO" id="GO:0005829">
    <property type="term" value="C:cytosol"/>
    <property type="evidence" value="ECO:0007669"/>
    <property type="project" value="TreeGrafter"/>
</dbReference>
<dbReference type="RefSeq" id="WP_087003051.1">
    <property type="nucleotide sequence ID" value="NZ_FWFF01000001.1"/>
</dbReference>
<evidence type="ECO:0000313" key="3">
    <source>
        <dbReference type="Proteomes" id="UP000196581"/>
    </source>
</evidence>
<keyword evidence="3" id="KW-1185">Reference proteome</keyword>
<dbReference type="InterPro" id="IPR050712">
    <property type="entry name" value="NAD(P)H-dep_reductase"/>
</dbReference>
<dbReference type="Gene3D" id="3.40.50.360">
    <property type="match status" value="1"/>
</dbReference>
<name>A0A1X6WTL8_9MICO</name>
<dbReference type="InterPro" id="IPR005025">
    <property type="entry name" value="FMN_Rdtase-like_dom"/>
</dbReference>
<dbReference type="PANTHER" id="PTHR30543:SF21">
    <property type="entry name" value="NAD(P)H-DEPENDENT FMN REDUCTASE LOT6"/>
    <property type="match status" value="1"/>
</dbReference>
<sequence length="190" mass="20541">MRIGVIAGSSRPGALNPQVVDWVSTQLTERGLDFEVLHFGAYDLPILDEAIPGGAAMYENEHTKAWAAALSPFDAYIVVTPEYNHSVPGPLKNAIDFVGQEFAHKPVAFVSYGADKGVRAVEAWRLVFANFRAATVRGTASFSVFTDFQDGSFAPEEVSAQTFAPMVEDLVAWAEGFALVRANLEQTVSA</sequence>